<dbReference type="GO" id="GO:0010494">
    <property type="term" value="C:cytoplasmic stress granule"/>
    <property type="evidence" value="ECO:0007669"/>
    <property type="project" value="TreeGrafter"/>
</dbReference>
<comment type="caution">
    <text evidence="6">The sequence shown here is derived from an EMBL/GenBank/DDBJ whole genome shotgun (WGS) entry which is preliminary data.</text>
</comment>
<dbReference type="CDD" id="cd19860">
    <property type="entry name" value="DSRM_STAU_rpt4"/>
    <property type="match status" value="1"/>
</dbReference>
<dbReference type="PANTHER" id="PTHR46054">
    <property type="entry name" value="MATERNAL EFFECT PROTEIN STAUFEN"/>
    <property type="match status" value="1"/>
</dbReference>
<dbReference type="FunFam" id="3.30.160.20:FF:000007">
    <property type="entry name" value="Double-stranded RNA-binding protein Staufen homolog 1"/>
    <property type="match status" value="1"/>
</dbReference>
<dbReference type="Pfam" id="PF16482">
    <property type="entry name" value="Staufen_C"/>
    <property type="match status" value="1"/>
</dbReference>
<evidence type="ECO:0000256" key="4">
    <source>
        <dbReference type="SAM" id="MobiDB-lite"/>
    </source>
</evidence>
<dbReference type="InterPro" id="IPR051740">
    <property type="entry name" value="DRBM-containing_protein"/>
</dbReference>
<feature type="domain" description="DRBM" evidence="5">
    <location>
        <begin position="357"/>
        <end position="430"/>
    </location>
</feature>
<dbReference type="GO" id="GO:0035418">
    <property type="term" value="P:protein localization to synapse"/>
    <property type="evidence" value="ECO:0007669"/>
    <property type="project" value="TreeGrafter"/>
</dbReference>
<accession>A0A2G5SJJ4</accession>
<evidence type="ECO:0000256" key="2">
    <source>
        <dbReference type="ARBA" id="ARBA00022884"/>
    </source>
</evidence>
<protein>
    <recommendedName>
        <fullName evidence="5">DRBM domain-containing protein</fullName>
    </recommendedName>
</protein>
<dbReference type="GO" id="GO:0098964">
    <property type="term" value="P:anterograde dendritic transport of messenger ribonucleoprotein complex"/>
    <property type="evidence" value="ECO:0007669"/>
    <property type="project" value="TreeGrafter"/>
</dbReference>
<dbReference type="EMBL" id="PDUG01000006">
    <property type="protein sequence ID" value="PIC15102.1"/>
    <property type="molecule type" value="Genomic_DNA"/>
</dbReference>
<dbReference type="AlphaFoldDB" id="A0A2G5SJJ4"/>
<dbReference type="InterPro" id="IPR014720">
    <property type="entry name" value="dsRBD_dom"/>
</dbReference>
<name>A0A2G5SJJ4_9PELO</name>
<evidence type="ECO:0000259" key="5">
    <source>
        <dbReference type="PROSITE" id="PS50137"/>
    </source>
</evidence>
<proteinExistence type="predicted"/>
<dbReference type="Pfam" id="PF00035">
    <property type="entry name" value="dsrm"/>
    <property type="match status" value="3"/>
</dbReference>
<dbReference type="GO" id="GO:0005886">
    <property type="term" value="C:plasma membrane"/>
    <property type="evidence" value="ECO:0007669"/>
    <property type="project" value="TreeGrafter"/>
</dbReference>
<dbReference type="Proteomes" id="UP000230233">
    <property type="component" value="Chromosome X"/>
</dbReference>
<feature type="domain" description="DRBM" evidence="5">
    <location>
        <begin position="137"/>
        <end position="205"/>
    </location>
</feature>
<keyword evidence="7" id="KW-1185">Reference proteome</keyword>
<dbReference type="GO" id="GO:0032839">
    <property type="term" value="C:dendrite cytoplasm"/>
    <property type="evidence" value="ECO:0007669"/>
    <property type="project" value="GOC"/>
</dbReference>
<keyword evidence="2 3" id="KW-0694">RNA-binding</keyword>
<evidence type="ECO:0000313" key="6">
    <source>
        <dbReference type="EMBL" id="PIC15102.1"/>
    </source>
</evidence>
<dbReference type="GO" id="GO:0003729">
    <property type="term" value="F:mRNA binding"/>
    <property type="evidence" value="ECO:0007669"/>
    <property type="project" value="TreeGrafter"/>
</dbReference>
<dbReference type="GO" id="GO:0043025">
    <property type="term" value="C:neuronal cell body"/>
    <property type="evidence" value="ECO:0007669"/>
    <property type="project" value="TreeGrafter"/>
</dbReference>
<feature type="domain" description="DRBM" evidence="5">
    <location>
        <begin position="698"/>
        <end position="765"/>
    </location>
</feature>
<dbReference type="SUPFAM" id="SSF54768">
    <property type="entry name" value="dsRNA-binding domain-like"/>
    <property type="match status" value="5"/>
</dbReference>
<organism evidence="6 7">
    <name type="scientific">Caenorhabditis nigoni</name>
    <dbReference type="NCBI Taxonomy" id="1611254"/>
    <lineage>
        <taxon>Eukaryota</taxon>
        <taxon>Metazoa</taxon>
        <taxon>Ecdysozoa</taxon>
        <taxon>Nematoda</taxon>
        <taxon>Chromadorea</taxon>
        <taxon>Rhabditida</taxon>
        <taxon>Rhabditina</taxon>
        <taxon>Rhabditomorpha</taxon>
        <taxon>Rhabditoidea</taxon>
        <taxon>Rhabditidae</taxon>
        <taxon>Peloderinae</taxon>
        <taxon>Caenorhabditis</taxon>
    </lineage>
</organism>
<evidence type="ECO:0000256" key="3">
    <source>
        <dbReference type="PROSITE-ProRule" id="PRU00266"/>
    </source>
</evidence>
<dbReference type="GO" id="GO:0007281">
    <property type="term" value="P:germ cell development"/>
    <property type="evidence" value="ECO:0007669"/>
    <property type="project" value="TreeGrafter"/>
</dbReference>
<reference evidence="7" key="1">
    <citation type="submission" date="2017-10" db="EMBL/GenBank/DDBJ databases">
        <title>Rapid genome shrinkage in a self-fertile nematode reveals novel sperm competition proteins.</title>
        <authorList>
            <person name="Yin D."/>
            <person name="Schwarz E.M."/>
            <person name="Thomas C.G."/>
            <person name="Felde R.L."/>
            <person name="Korf I.F."/>
            <person name="Cutter A.D."/>
            <person name="Schartner C.M."/>
            <person name="Ralston E.J."/>
            <person name="Meyer B.J."/>
            <person name="Haag E.S."/>
        </authorList>
    </citation>
    <scope>NUCLEOTIDE SEQUENCE [LARGE SCALE GENOMIC DNA]</scope>
    <source>
        <strain evidence="7">JU1422</strain>
    </source>
</reference>
<dbReference type="InterPro" id="IPR032478">
    <property type="entry name" value="Staufen_C"/>
</dbReference>
<keyword evidence="1" id="KW-0677">Repeat</keyword>
<gene>
    <name evidence="6" type="primary">Cni-stau-1</name>
    <name evidence="6" type="synonym">Cnig_chr_X.g22209</name>
    <name evidence="6" type="ORF">B9Z55_022209</name>
</gene>
<dbReference type="Gene3D" id="3.30.160.20">
    <property type="match status" value="4"/>
</dbReference>
<feature type="domain" description="DRBM" evidence="5">
    <location>
        <begin position="478"/>
        <end position="546"/>
    </location>
</feature>
<evidence type="ECO:0000256" key="1">
    <source>
        <dbReference type="ARBA" id="ARBA00022737"/>
    </source>
</evidence>
<dbReference type="PANTHER" id="PTHR46054:SF3">
    <property type="entry name" value="MATERNAL EFFECT PROTEIN STAUFEN"/>
    <property type="match status" value="1"/>
</dbReference>
<dbReference type="PROSITE" id="PS50137">
    <property type="entry name" value="DS_RBD"/>
    <property type="match status" value="4"/>
</dbReference>
<dbReference type="GO" id="GO:0008298">
    <property type="term" value="P:intracellular mRNA localization"/>
    <property type="evidence" value="ECO:0007669"/>
    <property type="project" value="TreeGrafter"/>
</dbReference>
<dbReference type="GO" id="GO:0003725">
    <property type="term" value="F:double-stranded RNA binding"/>
    <property type="evidence" value="ECO:0007669"/>
    <property type="project" value="TreeGrafter"/>
</dbReference>
<dbReference type="SMART" id="SM00358">
    <property type="entry name" value="DSRM"/>
    <property type="match status" value="3"/>
</dbReference>
<sequence length="788" mass="88551">MQRERHKRRRRFVNHVGQRAKQTRPVAGDLETRCNEEKKTQRSVLSLRVSSHRNVLIFRLLKAVYDHLFLRKMNEIRLEESTMGAKSKSNDGTPLVSPNEKLSTKVHPQHWCGQHKFEADSPTNFYDYTTSKNRNKSAMCRVAEIARFNKLRHFYDLQDESGPAHKKLFTVKLVLNNEETFEGNGTSIKRAQQAAAEAALEKTSLPQPSERNARRRLNEMSKPHRVLQNVCRTLSYVSPNYVSCNPPVFPDPQCIVPEHILLPEHEYSMYQPQFPLMPLDPNRPLGPTLQAVIVYVDGKPLATGVAETFPLAKQDAAAKALAILGPTLREHQLHVNNNSSPAASTTLDNIPLHRQKSVISDIHEKAHLLKLNVVFETLKEEGPPHDRVYVVRCAFVSSNKEVKAEAIGKGKKKKVAQQEACTQLLKNAEHLSPQTNPVSVATNVCRTQKKLASIHREPKRKTIVKDKKMDPLYGHQINPVSRLIQVTQAKSRQHPTFELLSENGVSKYKEFVIQAKYGEFVCEGKGPNKRLAKRAAAEEMLDLIGFVKPLPPPGKSLLKKNPDADYSHTQITHWTGPPSPKAVEEIPRVPTPSDVQTKLCIETGQEEKTDGSPDTEKRRVTFNSEVYACPPPGDQNYPNSILQSLKKDTIVEGKFRKLKRSKEHRRVLTAEQMQELSDKAELFLDSAKQGFSSDPFDTAHHQLDRLSQCFKFSVHYTAFPQTEMNQEFTIVSLGLDTPLVGHGTGDTTEEADERAALDAITKLKQLASISLQPSLSANTGTLSTVSPT</sequence>
<dbReference type="STRING" id="1611254.A0A2G5SJJ4"/>
<dbReference type="CDD" id="cd19861">
    <property type="entry name" value="DSRM_STAU_rpt5"/>
    <property type="match status" value="1"/>
</dbReference>
<dbReference type="OrthoDB" id="10037267at2759"/>
<feature type="region of interest" description="Disordered" evidence="4">
    <location>
        <begin position="571"/>
        <end position="593"/>
    </location>
</feature>
<dbReference type="CDD" id="cd19857">
    <property type="entry name" value="DSRM_STAU_rpt1"/>
    <property type="match status" value="1"/>
</dbReference>
<evidence type="ECO:0000313" key="7">
    <source>
        <dbReference type="Proteomes" id="UP000230233"/>
    </source>
</evidence>